<evidence type="ECO:0000256" key="2">
    <source>
        <dbReference type="SAM" id="Phobius"/>
    </source>
</evidence>
<keyword evidence="2" id="KW-0812">Transmembrane</keyword>
<sequence>MKRWKITALLLCFLLLMSSVCVWADAAGSSIPADRQMERLVDRAGLLTESEEKKLLQKLNEISERQQCDVAIVTVDSLEGKSAKDYADDFYDYNGYGMGAGDDGILLLIAMNSRDWAVSTYGFGIRAFTDAGQDYIMDQVLPDLSDGDYAEAFSGFADLCSDFLAQARSGKAYDVGNMPKKPLSLLWIPGALGIGAAIALIILQVMKSSLKTVTMKQDADQYIRPGSMVLSKKQDRFMYSHVSKTEIPRDTGSSGGGSSTHTSSSGRSHGGSSGKF</sequence>
<gene>
    <name evidence="5" type="ORF">EV209_1702</name>
</gene>
<evidence type="ECO:0000259" key="4">
    <source>
        <dbReference type="Pfam" id="PF04536"/>
    </source>
</evidence>
<evidence type="ECO:0000256" key="1">
    <source>
        <dbReference type="SAM" id="MobiDB-lite"/>
    </source>
</evidence>
<protein>
    <recommendedName>
        <fullName evidence="4">TPM domain-containing protein</fullName>
    </recommendedName>
</protein>
<dbReference type="AlphaFoldDB" id="A0A4Q7PII2"/>
<dbReference type="Proteomes" id="UP000292927">
    <property type="component" value="Unassembled WGS sequence"/>
</dbReference>
<dbReference type="Pfam" id="PF04536">
    <property type="entry name" value="TPM_phosphatase"/>
    <property type="match status" value="1"/>
</dbReference>
<dbReference type="Gene3D" id="3.10.310.50">
    <property type="match status" value="1"/>
</dbReference>
<keyword evidence="2" id="KW-0472">Membrane</keyword>
<accession>A0A4Q7PII2</accession>
<feature type="signal peptide" evidence="3">
    <location>
        <begin position="1"/>
        <end position="24"/>
    </location>
</feature>
<proteinExistence type="predicted"/>
<evidence type="ECO:0000313" key="5">
    <source>
        <dbReference type="EMBL" id="RZT00395.1"/>
    </source>
</evidence>
<comment type="caution">
    <text evidence="5">The sequence shown here is derived from an EMBL/GenBank/DDBJ whole genome shotgun (WGS) entry which is preliminary data.</text>
</comment>
<feature type="transmembrane region" description="Helical" evidence="2">
    <location>
        <begin position="185"/>
        <end position="206"/>
    </location>
</feature>
<dbReference type="RefSeq" id="WP_243647552.1">
    <property type="nucleotide sequence ID" value="NZ_SGXF01000003.1"/>
</dbReference>
<dbReference type="InterPro" id="IPR007621">
    <property type="entry name" value="TPM_dom"/>
</dbReference>
<keyword evidence="2" id="KW-1133">Transmembrane helix</keyword>
<organism evidence="5 6">
    <name type="scientific">Cuneatibacter caecimuris</name>
    <dbReference type="NCBI Taxonomy" id="1796618"/>
    <lineage>
        <taxon>Bacteria</taxon>
        <taxon>Bacillati</taxon>
        <taxon>Bacillota</taxon>
        <taxon>Clostridia</taxon>
        <taxon>Lachnospirales</taxon>
        <taxon>Lachnospiraceae</taxon>
        <taxon>Cuneatibacter</taxon>
    </lineage>
</organism>
<keyword evidence="3" id="KW-0732">Signal</keyword>
<dbReference type="PANTHER" id="PTHR30373:SF2">
    <property type="entry name" value="UPF0603 PROTEIN YGCG"/>
    <property type="match status" value="1"/>
</dbReference>
<dbReference type="PANTHER" id="PTHR30373">
    <property type="entry name" value="UPF0603 PROTEIN YGCG"/>
    <property type="match status" value="1"/>
</dbReference>
<dbReference type="EMBL" id="SGXF01000003">
    <property type="protein sequence ID" value="RZT00395.1"/>
    <property type="molecule type" value="Genomic_DNA"/>
</dbReference>
<name>A0A4Q7PII2_9FIRM</name>
<feature type="region of interest" description="Disordered" evidence="1">
    <location>
        <begin position="244"/>
        <end position="276"/>
    </location>
</feature>
<evidence type="ECO:0000313" key="6">
    <source>
        <dbReference type="Proteomes" id="UP000292927"/>
    </source>
</evidence>
<evidence type="ECO:0000256" key="3">
    <source>
        <dbReference type="SAM" id="SignalP"/>
    </source>
</evidence>
<keyword evidence="6" id="KW-1185">Reference proteome</keyword>
<feature type="chain" id="PRO_5038731859" description="TPM domain-containing protein" evidence="3">
    <location>
        <begin position="25"/>
        <end position="276"/>
    </location>
</feature>
<reference evidence="5 6" key="1">
    <citation type="submission" date="2019-02" db="EMBL/GenBank/DDBJ databases">
        <title>Genomic Encyclopedia of Type Strains, Phase IV (KMG-IV): sequencing the most valuable type-strain genomes for metagenomic binning, comparative biology and taxonomic classification.</title>
        <authorList>
            <person name="Goeker M."/>
        </authorList>
    </citation>
    <scope>NUCLEOTIDE SEQUENCE [LARGE SCALE GENOMIC DNA]</scope>
    <source>
        <strain evidence="5 6">DSM 29486</strain>
    </source>
</reference>
<feature type="domain" description="TPM" evidence="4">
    <location>
        <begin position="41"/>
        <end position="159"/>
    </location>
</feature>